<reference evidence="3" key="1">
    <citation type="journal article" date="2019" name="Int. J. Syst. Evol. Microbiol.">
        <title>The Global Catalogue of Microorganisms (GCM) 10K type strain sequencing project: providing services to taxonomists for standard genome sequencing and annotation.</title>
        <authorList>
            <consortium name="The Broad Institute Genomics Platform"/>
            <consortium name="The Broad Institute Genome Sequencing Center for Infectious Disease"/>
            <person name="Wu L."/>
            <person name="Ma J."/>
        </authorList>
    </citation>
    <scope>NUCLEOTIDE SEQUENCE [LARGE SCALE GENOMIC DNA]</scope>
    <source>
        <strain evidence="3">JCM 9371</strain>
    </source>
</reference>
<evidence type="ECO:0000259" key="1">
    <source>
        <dbReference type="Pfam" id="PF02627"/>
    </source>
</evidence>
<sequence>MTAEVLSPPRLSRLDVPERASLPADVEALWADAERTYGYVPNWLSTLSANPATIKRLLDFYKTLWDPRQGGLTIQEREIIAVVVSHENGCGYCVANHRVGLAKALGDKERAHRLADDHHLVDLSPREQALVDLAVKLTRTPTALTDADLDGLRGHGLDDAQILEVIEVAAFFNYTNRLTTAIATRPDDQFFA</sequence>
<keyword evidence="3" id="KW-1185">Reference proteome</keyword>
<dbReference type="Proteomes" id="UP001597063">
    <property type="component" value="Unassembled WGS sequence"/>
</dbReference>
<gene>
    <name evidence="2" type="ORF">ACFQZM_34880</name>
</gene>
<dbReference type="PANTHER" id="PTHR35446">
    <property type="entry name" value="SI:CH211-175M2.5"/>
    <property type="match status" value="1"/>
</dbReference>
<feature type="domain" description="Carboxymuconolactone decarboxylase-like" evidence="1">
    <location>
        <begin position="53"/>
        <end position="134"/>
    </location>
</feature>
<organism evidence="2 3">
    <name type="scientific">Actinomadura fibrosa</name>
    <dbReference type="NCBI Taxonomy" id="111802"/>
    <lineage>
        <taxon>Bacteria</taxon>
        <taxon>Bacillati</taxon>
        <taxon>Actinomycetota</taxon>
        <taxon>Actinomycetes</taxon>
        <taxon>Streptosporangiales</taxon>
        <taxon>Thermomonosporaceae</taxon>
        <taxon>Actinomadura</taxon>
    </lineage>
</organism>
<dbReference type="NCBIfam" id="TIGR00778">
    <property type="entry name" value="ahpD_dom"/>
    <property type="match status" value="1"/>
</dbReference>
<proteinExistence type="predicted"/>
<dbReference type="PANTHER" id="PTHR35446:SF2">
    <property type="entry name" value="CARBOXYMUCONOLACTONE DECARBOXYLASE-LIKE DOMAIN-CONTAINING PROTEIN"/>
    <property type="match status" value="1"/>
</dbReference>
<dbReference type="InterPro" id="IPR004675">
    <property type="entry name" value="AhpD_core"/>
</dbReference>
<keyword evidence="2" id="KW-0560">Oxidoreductase</keyword>
<keyword evidence="2" id="KW-0575">Peroxidase</keyword>
<dbReference type="GO" id="GO:0004601">
    <property type="term" value="F:peroxidase activity"/>
    <property type="evidence" value="ECO:0007669"/>
    <property type="project" value="UniProtKB-KW"/>
</dbReference>
<dbReference type="InterPro" id="IPR029032">
    <property type="entry name" value="AhpD-like"/>
</dbReference>
<dbReference type="NCBIfam" id="TIGR01926">
    <property type="entry name" value="peroxid_rel"/>
    <property type="match status" value="1"/>
</dbReference>
<protein>
    <submittedName>
        <fullName evidence="2">Peroxidase-related enzyme</fullName>
    </submittedName>
</protein>
<dbReference type="Gene3D" id="1.20.1290.10">
    <property type="entry name" value="AhpD-like"/>
    <property type="match status" value="1"/>
</dbReference>
<accession>A0ABW2XTR7</accession>
<dbReference type="InterPro" id="IPR003779">
    <property type="entry name" value="CMD-like"/>
</dbReference>
<dbReference type="Gene3D" id="1.20.5.810">
    <property type="entry name" value="AhpD-like"/>
    <property type="match status" value="1"/>
</dbReference>
<dbReference type="Pfam" id="PF02627">
    <property type="entry name" value="CMD"/>
    <property type="match status" value="1"/>
</dbReference>
<comment type="caution">
    <text evidence="2">The sequence shown here is derived from an EMBL/GenBank/DDBJ whole genome shotgun (WGS) entry which is preliminary data.</text>
</comment>
<dbReference type="EMBL" id="JBHTGP010000018">
    <property type="protein sequence ID" value="MFD0689717.1"/>
    <property type="molecule type" value="Genomic_DNA"/>
</dbReference>
<dbReference type="SUPFAM" id="SSF69118">
    <property type="entry name" value="AhpD-like"/>
    <property type="match status" value="1"/>
</dbReference>
<dbReference type="RefSeq" id="WP_165503130.1">
    <property type="nucleotide sequence ID" value="NZ_CAACUY010000164.1"/>
</dbReference>
<evidence type="ECO:0000313" key="3">
    <source>
        <dbReference type="Proteomes" id="UP001597063"/>
    </source>
</evidence>
<dbReference type="InterPro" id="IPR010195">
    <property type="entry name" value="Uncharacterised_peroxidase-rel"/>
</dbReference>
<evidence type="ECO:0000313" key="2">
    <source>
        <dbReference type="EMBL" id="MFD0689717.1"/>
    </source>
</evidence>
<name>A0ABW2XTR7_9ACTN</name>